<organism evidence="3">
    <name type="scientific">Caenorhabditis brenneri</name>
    <name type="common">Nematode worm</name>
    <dbReference type="NCBI Taxonomy" id="135651"/>
    <lineage>
        <taxon>Eukaryota</taxon>
        <taxon>Metazoa</taxon>
        <taxon>Ecdysozoa</taxon>
        <taxon>Nematoda</taxon>
        <taxon>Chromadorea</taxon>
        <taxon>Rhabditida</taxon>
        <taxon>Rhabditina</taxon>
        <taxon>Rhabditomorpha</taxon>
        <taxon>Rhabditoidea</taxon>
        <taxon>Rhabditidae</taxon>
        <taxon>Peloderinae</taxon>
        <taxon>Caenorhabditis</taxon>
    </lineage>
</organism>
<dbReference type="HOGENOM" id="CLU_2388152_0_0_1"/>
<dbReference type="STRING" id="135651.G0P759"/>
<name>G0P759_CAEBE</name>
<keyword evidence="1" id="KW-0812">Transmembrane</keyword>
<keyword evidence="3" id="KW-1185">Reference proteome</keyword>
<evidence type="ECO:0000313" key="3">
    <source>
        <dbReference type="Proteomes" id="UP000008068"/>
    </source>
</evidence>
<accession>G0P759</accession>
<keyword evidence="1" id="KW-0472">Membrane</keyword>
<keyword evidence="1" id="KW-1133">Transmembrane helix</keyword>
<proteinExistence type="predicted"/>
<feature type="transmembrane region" description="Helical" evidence="1">
    <location>
        <begin position="15"/>
        <end position="38"/>
    </location>
</feature>
<protein>
    <submittedName>
        <fullName evidence="2">Uncharacterized protein</fullName>
    </submittedName>
</protein>
<evidence type="ECO:0000256" key="1">
    <source>
        <dbReference type="SAM" id="Phobius"/>
    </source>
</evidence>
<dbReference type="AlphaFoldDB" id="G0P759"/>
<dbReference type="EMBL" id="GL380108">
    <property type="protein sequence ID" value="EGT46840.1"/>
    <property type="molecule type" value="Genomic_DNA"/>
</dbReference>
<dbReference type="InParanoid" id="G0P759"/>
<gene>
    <name evidence="2" type="ORF">CAEBREN_31466</name>
</gene>
<reference evidence="3" key="1">
    <citation type="submission" date="2011-07" db="EMBL/GenBank/DDBJ databases">
        <authorList>
            <consortium name="Caenorhabditis brenneri Sequencing and Analysis Consortium"/>
            <person name="Wilson R.K."/>
        </authorList>
    </citation>
    <scope>NUCLEOTIDE SEQUENCE [LARGE SCALE GENOMIC DNA]</scope>
    <source>
        <strain evidence="3">PB2801</strain>
    </source>
</reference>
<sequence>MNQPKPSKQLDLQGIRALVIIAVLGFHFFPEYCLMVILELIRMMVYLLFDTQISKPKSNYLVLSTETEKDDCEQHLLMEKLEEEHITKRERSEE</sequence>
<dbReference type="Proteomes" id="UP000008068">
    <property type="component" value="Unassembled WGS sequence"/>
</dbReference>
<evidence type="ECO:0000313" key="2">
    <source>
        <dbReference type="EMBL" id="EGT46840.1"/>
    </source>
</evidence>